<dbReference type="EMBL" id="CAUWAG010000003">
    <property type="protein sequence ID" value="CAJ2501479.1"/>
    <property type="molecule type" value="Genomic_DNA"/>
</dbReference>
<evidence type="ECO:0000313" key="2">
    <source>
        <dbReference type="EMBL" id="CAJ2501479.1"/>
    </source>
</evidence>
<feature type="transmembrane region" description="Helical" evidence="1">
    <location>
        <begin position="158"/>
        <end position="177"/>
    </location>
</feature>
<organism evidence="2 3">
    <name type="scientific">Anthostomella pinea</name>
    <dbReference type="NCBI Taxonomy" id="933095"/>
    <lineage>
        <taxon>Eukaryota</taxon>
        <taxon>Fungi</taxon>
        <taxon>Dikarya</taxon>
        <taxon>Ascomycota</taxon>
        <taxon>Pezizomycotina</taxon>
        <taxon>Sordariomycetes</taxon>
        <taxon>Xylariomycetidae</taxon>
        <taxon>Xylariales</taxon>
        <taxon>Xylariaceae</taxon>
        <taxon>Anthostomella</taxon>
    </lineage>
</organism>
<keyword evidence="1" id="KW-0812">Transmembrane</keyword>
<gene>
    <name evidence="2" type="ORF">KHLLAP_LOCUS1947</name>
</gene>
<feature type="transmembrane region" description="Helical" evidence="1">
    <location>
        <begin position="126"/>
        <end position="146"/>
    </location>
</feature>
<proteinExistence type="predicted"/>
<evidence type="ECO:0000313" key="3">
    <source>
        <dbReference type="Proteomes" id="UP001295740"/>
    </source>
</evidence>
<dbReference type="Proteomes" id="UP001295740">
    <property type="component" value="Unassembled WGS sequence"/>
</dbReference>
<keyword evidence="1" id="KW-1133">Transmembrane helix</keyword>
<keyword evidence="3" id="KW-1185">Reference proteome</keyword>
<name>A0AAI8YBT5_9PEZI</name>
<comment type="caution">
    <text evidence="2">The sequence shown here is derived from an EMBL/GenBank/DDBJ whole genome shotgun (WGS) entry which is preliminary data.</text>
</comment>
<accession>A0AAI8YBT5</accession>
<evidence type="ECO:0000256" key="1">
    <source>
        <dbReference type="SAM" id="Phobius"/>
    </source>
</evidence>
<sequence length="182" mass="20120">MRGTFRKNLFVVPKSVEYVKFDLINRRKTGAGVGNYEKISIPSIKDVMAGEYAFSPCPPSIGSVPIQSHLFMHSFIDPGDHIGQKSVMRLPKKVGKKLICRGPLDHDTALLYGWGIYIVEELNEEAVAYFLTVVMVIILAVTMPWSSVKQDTQGGMGIGQFALAFTALFLTMGLISMKIMMA</sequence>
<keyword evidence="1" id="KW-0472">Membrane</keyword>
<protein>
    <submittedName>
        <fullName evidence="2">Uu.00g043320.m01.CDS01</fullName>
    </submittedName>
</protein>
<reference evidence="2" key="1">
    <citation type="submission" date="2023-10" db="EMBL/GenBank/DDBJ databases">
        <authorList>
            <person name="Hackl T."/>
        </authorList>
    </citation>
    <scope>NUCLEOTIDE SEQUENCE</scope>
</reference>
<dbReference type="AlphaFoldDB" id="A0AAI8YBT5"/>